<feature type="compositionally biased region" description="Pro residues" evidence="1">
    <location>
        <begin position="233"/>
        <end position="242"/>
    </location>
</feature>
<dbReference type="EMBL" id="QGGT01000005">
    <property type="protein sequence ID" value="PWK33136.1"/>
    <property type="molecule type" value="Genomic_DNA"/>
</dbReference>
<gene>
    <name evidence="3" type="ORF">C7419_105130</name>
</gene>
<dbReference type="Pfam" id="PF00156">
    <property type="entry name" value="Pribosyltran"/>
    <property type="match status" value="1"/>
</dbReference>
<comment type="caution">
    <text evidence="3">The sequence shown here is derived from an EMBL/GenBank/DDBJ whole genome shotgun (WGS) entry which is preliminary data.</text>
</comment>
<keyword evidence="3" id="KW-0808">Transferase</keyword>
<dbReference type="GO" id="GO:0016740">
    <property type="term" value="F:transferase activity"/>
    <property type="evidence" value="ECO:0007669"/>
    <property type="project" value="UniProtKB-KW"/>
</dbReference>
<protein>
    <submittedName>
        <fullName evidence="3">Putative phosphoribosyl transferase</fullName>
    </submittedName>
</protein>
<reference evidence="3 4" key="1">
    <citation type="submission" date="2018-05" db="EMBL/GenBank/DDBJ databases">
        <title>Genomic Encyclopedia of Type Strains, Phase IV (KMG-V): Genome sequencing to study the core and pangenomes of soil and plant-associated prokaryotes.</title>
        <authorList>
            <person name="Whitman W."/>
        </authorList>
    </citation>
    <scope>NUCLEOTIDE SEQUENCE [LARGE SCALE GENOMIC DNA]</scope>
    <source>
        <strain evidence="3 4">SLV-132</strain>
    </source>
</reference>
<evidence type="ECO:0000313" key="4">
    <source>
        <dbReference type="Proteomes" id="UP000245754"/>
    </source>
</evidence>
<accession>A0A316EME2</accession>
<dbReference type="InterPro" id="IPR000836">
    <property type="entry name" value="PRTase_dom"/>
</dbReference>
<evidence type="ECO:0000259" key="2">
    <source>
        <dbReference type="Pfam" id="PF00156"/>
    </source>
</evidence>
<keyword evidence="4" id="KW-1185">Reference proteome</keyword>
<dbReference type="Gene3D" id="3.30.1310.20">
    <property type="entry name" value="PRTase-like"/>
    <property type="match status" value="1"/>
</dbReference>
<organism evidence="3 4">
    <name type="scientific">Cupriavidus plantarum</name>
    <dbReference type="NCBI Taxonomy" id="942865"/>
    <lineage>
        <taxon>Bacteria</taxon>
        <taxon>Pseudomonadati</taxon>
        <taxon>Pseudomonadota</taxon>
        <taxon>Betaproteobacteria</taxon>
        <taxon>Burkholderiales</taxon>
        <taxon>Burkholderiaceae</taxon>
        <taxon>Cupriavidus</taxon>
    </lineage>
</organism>
<name>A0A316EME2_9BURK</name>
<dbReference type="SUPFAM" id="SSF53271">
    <property type="entry name" value="PRTase-like"/>
    <property type="match status" value="1"/>
</dbReference>
<dbReference type="InterPro" id="IPR029057">
    <property type="entry name" value="PRTase-like"/>
</dbReference>
<evidence type="ECO:0000256" key="1">
    <source>
        <dbReference type="SAM" id="MobiDB-lite"/>
    </source>
</evidence>
<feature type="domain" description="Phosphoribosyltransferase" evidence="2">
    <location>
        <begin position="35"/>
        <end position="210"/>
    </location>
</feature>
<dbReference type="Proteomes" id="UP000245754">
    <property type="component" value="Unassembled WGS sequence"/>
</dbReference>
<dbReference type="CDD" id="cd06223">
    <property type="entry name" value="PRTases_typeI"/>
    <property type="match status" value="1"/>
</dbReference>
<feature type="region of interest" description="Disordered" evidence="1">
    <location>
        <begin position="231"/>
        <end position="254"/>
    </location>
</feature>
<evidence type="ECO:0000313" key="3">
    <source>
        <dbReference type="EMBL" id="PWK33136.1"/>
    </source>
</evidence>
<dbReference type="AlphaFoldDB" id="A0A316EME2"/>
<dbReference type="Gene3D" id="3.40.50.2020">
    <property type="match status" value="1"/>
</dbReference>
<proteinExistence type="predicted"/>
<sequence length="254" mass="26714">MTPPMMFPPCFADRREAGHYLGSRLAELGYSGHGDLLVLALPRGGVPVGFEVARALEAALDVLLVRKIGAPGYPELALGAVVEGSTDGRPPYTVTNDATWARRAVESGMFAAERGHQLDEICRRQQQYRQGRPVAALAGRRVIVVDDGVATGATMRAALASVRAAGAAEVVAAVPVGAMEGLASLADVADIVISLNTPPDFGAVGAYYLDFTQTSDEEAMALMREAARWQPMERPPLPPQPSMPRGISAGPGVP</sequence>